<sequence>MKSYSLDFRQKIVRAHLVEQMSIRQVAARFMVSKSLVQKLVKQQKTEGNVQPKPRGKPQFSHLTNSLPEVKALVAEYPDATLAELCELFANRTGNWVSRTAMCRCLQKLKLNRKKTWYSSQAATERVQKLRVEYWEKIKQIQPENLVFLDETGVFLGLSRTHARSQPGTKVVKLKPFYRSPKVTVIGAISINNVVALMTMNDSMDSRAFAVFIEKCLCPQL</sequence>
<organism evidence="1 2">
    <name type="scientific">Desertifilum tharense IPPAS B-1220</name>
    <dbReference type="NCBI Taxonomy" id="1781255"/>
    <lineage>
        <taxon>Bacteria</taxon>
        <taxon>Bacillati</taxon>
        <taxon>Cyanobacteriota</taxon>
        <taxon>Cyanophyceae</taxon>
        <taxon>Desertifilales</taxon>
        <taxon>Desertifilaceae</taxon>
        <taxon>Desertifilum</taxon>
    </lineage>
</organism>
<evidence type="ECO:0000313" key="2">
    <source>
        <dbReference type="Proteomes" id="UP000095472"/>
    </source>
</evidence>
<protein>
    <submittedName>
        <fullName evidence="1">Transposase</fullName>
    </submittedName>
</protein>
<name>A0ACD5GY00_9CYAN</name>
<proteinExistence type="predicted"/>
<dbReference type="EMBL" id="CP182909">
    <property type="protein sequence ID" value="XPM65647.1"/>
    <property type="molecule type" value="Genomic_DNA"/>
</dbReference>
<reference evidence="1 2" key="1">
    <citation type="journal article" date="2016" name="Genome Announc.">
        <title>Draft Genome Sequence of the Thermotolerant Cyanobacterium Desertifilum sp. IPPAS B-1220.</title>
        <authorList>
            <person name="Mironov K.S."/>
            <person name="Sinetova M.A."/>
            <person name="Bolatkhan K."/>
            <person name="Zayadan B.K."/>
            <person name="Ustinova V.V."/>
            <person name="Kupriyanova E.V."/>
            <person name="Skrypnik A.N."/>
            <person name="Gogoleva N.E."/>
            <person name="Gogolev Y.V."/>
            <person name="Los D.A."/>
        </authorList>
    </citation>
    <scope>NUCLEOTIDE SEQUENCE [LARGE SCALE GENOMIC DNA]</scope>
    <source>
        <strain evidence="1 2">IPPAS B-1220</strain>
    </source>
</reference>
<dbReference type="Proteomes" id="UP000095472">
    <property type="component" value="Chromosome"/>
</dbReference>
<evidence type="ECO:0000313" key="1">
    <source>
        <dbReference type="EMBL" id="XPM65647.1"/>
    </source>
</evidence>
<gene>
    <name evidence="1" type="ORF">BH720_008475</name>
</gene>
<keyword evidence="2" id="KW-1185">Reference proteome</keyword>
<accession>A0ACD5GY00</accession>